<proteinExistence type="inferred from homology"/>
<dbReference type="Gene3D" id="3.40.50.720">
    <property type="entry name" value="NAD(P)-binding Rossmann-like Domain"/>
    <property type="match status" value="1"/>
</dbReference>
<evidence type="ECO:0000256" key="1">
    <source>
        <dbReference type="ARBA" id="ARBA00006484"/>
    </source>
</evidence>
<comment type="caution">
    <text evidence="2">The sequence shown here is derived from an EMBL/GenBank/DDBJ whole genome shotgun (WGS) entry which is preliminary data.</text>
</comment>
<dbReference type="PANTHER" id="PTHR42879">
    <property type="entry name" value="3-OXOACYL-(ACYL-CARRIER-PROTEIN) REDUCTASE"/>
    <property type="match status" value="1"/>
</dbReference>
<dbReference type="FunFam" id="3.40.50.720:FF:000084">
    <property type="entry name" value="Short-chain dehydrogenase reductase"/>
    <property type="match status" value="1"/>
</dbReference>
<dbReference type="PANTHER" id="PTHR42879:SF2">
    <property type="entry name" value="3-OXOACYL-[ACYL-CARRIER-PROTEIN] REDUCTASE FABG"/>
    <property type="match status" value="1"/>
</dbReference>
<accession>A0A261TYB6</accession>
<name>A0A261TYB6_9BORD</name>
<evidence type="ECO:0000313" key="3">
    <source>
        <dbReference type="Proteomes" id="UP000216913"/>
    </source>
</evidence>
<dbReference type="InterPro" id="IPR002347">
    <property type="entry name" value="SDR_fam"/>
</dbReference>
<comment type="similarity">
    <text evidence="1">Belongs to the short-chain dehydrogenases/reductases (SDR) family.</text>
</comment>
<dbReference type="Proteomes" id="UP000216913">
    <property type="component" value="Unassembled WGS sequence"/>
</dbReference>
<dbReference type="OrthoDB" id="8888385at2"/>
<keyword evidence="3" id="KW-1185">Reference proteome</keyword>
<dbReference type="CDD" id="cd05233">
    <property type="entry name" value="SDR_c"/>
    <property type="match status" value="1"/>
</dbReference>
<evidence type="ECO:0008006" key="4">
    <source>
        <dbReference type="Google" id="ProtNLM"/>
    </source>
</evidence>
<dbReference type="PRINTS" id="PR00081">
    <property type="entry name" value="GDHRDH"/>
</dbReference>
<dbReference type="Pfam" id="PF13561">
    <property type="entry name" value="adh_short_C2"/>
    <property type="match status" value="1"/>
</dbReference>
<reference evidence="2 3" key="1">
    <citation type="submission" date="2017-05" db="EMBL/GenBank/DDBJ databases">
        <title>Complete and WGS of Bordetella genogroups.</title>
        <authorList>
            <person name="Spilker T."/>
            <person name="LiPuma J."/>
        </authorList>
    </citation>
    <scope>NUCLEOTIDE SEQUENCE [LARGE SCALE GENOMIC DNA]</scope>
    <source>
        <strain evidence="2 3">AU10456</strain>
    </source>
</reference>
<organism evidence="2 3">
    <name type="scientific">Bordetella genomosp. 5</name>
    <dbReference type="NCBI Taxonomy" id="1395608"/>
    <lineage>
        <taxon>Bacteria</taxon>
        <taxon>Pseudomonadati</taxon>
        <taxon>Pseudomonadota</taxon>
        <taxon>Betaproteobacteria</taxon>
        <taxon>Burkholderiales</taxon>
        <taxon>Alcaligenaceae</taxon>
        <taxon>Bordetella</taxon>
    </lineage>
</organism>
<dbReference type="RefSeq" id="WP_094799119.1">
    <property type="nucleotide sequence ID" value="NZ_NEVP01000004.1"/>
</dbReference>
<dbReference type="InterPro" id="IPR050259">
    <property type="entry name" value="SDR"/>
</dbReference>
<dbReference type="EMBL" id="NEVP01000004">
    <property type="protein sequence ID" value="OZI53613.1"/>
    <property type="molecule type" value="Genomic_DNA"/>
</dbReference>
<dbReference type="PRINTS" id="PR00080">
    <property type="entry name" value="SDRFAMILY"/>
</dbReference>
<dbReference type="AlphaFoldDB" id="A0A261TYB6"/>
<sequence length="251" mass="26171">MHSSGKLALITGGTRGIGLASGIELLRQGHTVVLTGRSGRVHGDIPEALSSRAHVMSLDMTQPDTFGPFVNKLASDLGDIDILVNNAGVSLKNARGLSNGVLTATAAEFDDTMRVNALAPMLLAQHVLPRMRERRWGRIVNIASLAGRSKSAVSGPTYMMSKAALLAWTRAVALEMAPYGITCNAIAPGRVQTDMAMQGGAELNARLASAIPVGRIGQPEEVAYAVAMLCAEAAAFTTGACLDINGGVFMS</sequence>
<dbReference type="InterPro" id="IPR036291">
    <property type="entry name" value="NAD(P)-bd_dom_sf"/>
</dbReference>
<evidence type="ECO:0000313" key="2">
    <source>
        <dbReference type="EMBL" id="OZI53613.1"/>
    </source>
</evidence>
<gene>
    <name evidence="2" type="ORF">CAL25_06470</name>
</gene>
<dbReference type="SUPFAM" id="SSF51735">
    <property type="entry name" value="NAD(P)-binding Rossmann-fold domains"/>
    <property type="match status" value="1"/>
</dbReference>
<protein>
    <recommendedName>
        <fullName evidence="4">3-oxoacyl-ACP reductase</fullName>
    </recommendedName>
</protein>